<dbReference type="Proteomes" id="UP001225646">
    <property type="component" value="Unassembled WGS sequence"/>
</dbReference>
<evidence type="ECO:0000313" key="1">
    <source>
        <dbReference type="EMBL" id="MDQ0161450.1"/>
    </source>
</evidence>
<protein>
    <submittedName>
        <fullName evidence="1">Uncharacterized protein</fullName>
    </submittedName>
</protein>
<dbReference type="RefSeq" id="WP_044896436.1">
    <property type="nucleotide sequence ID" value="NZ_JAUSTR010000001.1"/>
</dbReference>
<gene>
    <name evidence="1" type="ORF">J2S06_000520</name>
</gene>
<comment type="caution">
    <text evidence="1">The sequence shown here is derived from an EMBL/GenBank/DDBJ whole genome shotgun (WGS) entry which is preliminary data.</text>
</comment>
<keyword evidence="2" id="KW-1185">Reference proteome</keyword>
<name>A0ABT9VKS7_9BACI</name>
<dbReference type="InterPro" id="IPR025177">
    <property type="entry name" value="MciZ"/>
</dbReference>
<proteinExistence type="predicted"/>
<evidence type="ECO:0000313" key="2">
    <source>
        <dbReference type="Proteomes" id="UP001225646"/>
    </source>
</evidence>
<sequence length="62" mass="7188">MKIYRHERGLLFIGKPQDIVTLLKRMSHVHLTVYDLLAKDSNDVPICIYSKNILPSKMNDGF</sequence>
<organism evidence="1 2">
    <name type="scientific">Aeribacillus alveayuensis</name>
    <dbReference type="NCBI Taxonomy" id="279215"/>
    <lineage>
        <taxon>Bacteria</taxon>
        <taxon>Bacillati</taxon>
        <taxon>Bacillota</taxon>
        <taxon>Bacilli</taxon>
        <taxon>Bacillales</taxon>
        <taxon>Bacillaceae</taxon>
        <taxon>Aeribacillus</taxon>
    </lineage>
</organism>
<dbReference type="EMBL" id="JAUSTR010000001">
    <property type="protein sequence ID" value="MDQ0161450.1"/>
    <property type="molecule type" value="Genomic_DNA"/>
</dbReference>
<reference evidence="1 2" key="1">
    <citation type="submission" date="2023-07" db="EMBL/GenBank/DDBJ databases">
        <title>Genomic Encyclopedia of Type Strains, Phase IV (KMG-IV): sequencing the most valuable type-strain genomes for metagenomic binning, comparative biology and taxonomic classification.</title>
        <authorList>
            <person name="Goeker M."/>
        </authorList>
    </citation>
    <scope>NUCLEOTIDE SEQUENCE [LARGE SCALE GENOMIC DNA]</scope>
    <source>
        <strain evidence="1 2">DSM 19092</strain>
    </source>
</reference>
<dbReference type="Pfam" id="PF13072">
    <property type="entry name" value="MciZ"/>
    <property type="match status" value="1"/>
</dbReference>
<accession>A0ABT9VKS7</accession>